<evidence type="ECO:0000256" key="3">
    <source>
        <dbReference type="ARBA" id="ARBA00023274"/>
    </source>
</evidence>
<sequence>MATLRPLVKPKIIRERTKKFVLHQSDTYVKMNLNWQKSRGIYSRAGRRLRDQILMPSVDYGGNKKPTPSPEDTPNVSSKNSKANVERAAQLANRVTNLNARLCSEENE</sequence>
<feature type="compositionally biased region" description="Polar residues" evidence="5">
    <location>
        <begin position="70"/>
        <end position="83"/>
    </location>
</feature>
<proteinExistence type="inferred from homology"/>
<dbReference type="Ensembl" id="ENSMPUT00000016378.1">
    <property type="protein sequence ID" value="ENSMPUP00000016134.1"/>
    <property type="gene ID" value="ENSMPUG00000016238.1"/>
</dbReference>
<dbReference type="GO" id="GO:0006412">
    <property type="term" value="P:translation"/>
    <property type="evidence" value="ECO:0007669"/>
    <property type="project" value="InterPro"/>
</dbReference>
<name>M3YXS4_MUSPF</name>
<dbReference type="PANTHER" id="PTHR23413">
    <property type="entry name" value="60S RIBOSOMAL PROTEIN L32 AND DNA-DIRECTED RNA POLYMERASE II, SUBUNIT N"/>
    <property type="match status" value="1"/>
</dbReference>
<dbReference type="EMBL" id="AEYP01044702">
    <property type="status" value="NOT_ANNOTATED_CDS"/>
    <property type="molecule type" value="Genomic_DNA"/>
</dbReference>
<evidence type="ECO:0000256" key="4">
    <source>
        <dbReference type="ARBA" id="ARBA00035335"/>
    </source>
</evidence>
<dbReference type="STRING" id="9669.ENSMPUP00000016134"/>
<evidence type="ECO:0000256" key="2">
    <source>
        <dbReference type="ARBA" id="ARBA00022980"/>
    </source>
</evidence>
<dbReference type="SMART" id="SM01393">
    <property type="entry name" value="Ribosomal_L32e"/>
    <property type="match status" value="1"/>
</dbReference>
<feature type="region of interest" description="Disordered" evidence="5">
    <location>
        <begin position="56"/>
        <end position="86"/>
    </location>
</feature>
<dbReference type="GO" id="GO:0003735">
    <property type="term" value="F:structural constituent of ribosome"/>
    <property type="evidence" value="ECO:0007669"/>
    <property type="project" value="InterPro"/>
</dbReference>
<comment type="similarity">
    <text evidence="1">Belongs to the eukaryotic ribosomal protein eL32 family.</text>
</comment>
<dbReference type="PANTHER" id="PTHR23413:SF1">
    <property type="entry name" value="RIBOSOMAL PROTEIN L32"/>
    <property type="match status" value="1"/>
</dbReference>
<dbReference type="InterPro" id="IPR036351">
    <property type="entry name" value="Ribosomal_eL32_sf"/>
</dbReference>
<dbReference type="InterPro" id="IPR001515">
    <property type="entry name" value="Ribosomal_eL32"/>
</dbReference>
<dbReference type="HOGENOM" id="CLU_071479_4_1_1"/>
<evidence type="ECO:0000256" key="5">
    <source>
        <dbReference type="SAM" id="MobiDB-lite"/>
    </source>
</evidence>
<evidence type="ECO:0000256" key="1">
    <source>
        <dbReference type="ARBA" id="ARBA00008431"/>
    </source>
</evidence>
<keyword evidence="3" id="KW-0687">Ribonucleoprotein</keyword>
<dbReference type="eggNOG" id="KOG0878">
    <property type="taxonomic scope" value="Eukaryota"/>
</dbReference>
<dbReference type="AlphaFoldDB" id="M3YXS4"/>
<dbReference type="Pfam" id="PF01655">
    <property type="entry name" value="Ribosomal_L32e"/>
    <property type="match status" value="1"/>
</dbReference>
<reference evidence="6" key="1">
    <citation type="submission" date="2024-06" db="UniProtKB">
        <authorList>
            <consortium name="Ensembl"/>
        </authorList>
    </citation>
    <scope>IDENTIFICATION</scope>
</reference>
<dbReference type="GeneTree" id="ENSGT00940000163966"/>
<organism evidence="6">
    <name type="scientific">Mustela putorius furo</name>
    <name type="common">European domestic ferret</name>
    <name type="synonym">Mustela furo</name>
    <dbReference type="NCBI Taxonomy" id="9669"/>
    <lineage>
        <taxon>Eukaryota</taxon>
        <taxon>Metazoa</taxon>
        <taxon>Chordata</taxon>
        <taxon>Craniata</taxon>
        <taxon>Vertebrata</taxon>
        <taxon>Euteleostomi</taxon>
        <taxon>Mammalia</taxon>
        <taxon>Eutheria</taxon>
        <taxon>Laurasiatheria</taxon>
        <taxon>Carnivora</taxon>
        <taxon>Caniformia</taxon>
        <taxon>Musteloidea</taxon>
        <taxon>Mustelidae</taxon>
        <taxon>Mustelinae</taxon>
        <taxon>Mustela</taxon>
    </lineage>
</organism>
<dbReference type="InParanoid" id="M3YXS4"/>
<protein>
    <recommendedName>
        <fullName evidence="4">60S ribosomal protein L32</fullName>
    </recommendedName>
</protein>
<accession>M3YXS4</accession>
<evidence type="ECO:0000313" key="6">
    <source>
        <dbReference type="Ensembl" id="ENSMPUP00000016134.1"/>
    </source>
</evidence>
<dbReference type="SUPFAM" id="SSF52042">
    <property type="entry name" value="Ribosomal protein L32e"/>
    <property type="match status" value="1"/>
</dbReference>
<dbReference type="GO" id="GO:0022625">
    <property type="term" value="C:cytosolic large ribosomal subunit"/>
    <property type="evidence" value="ECO:0007669"/>
    <property type="project" value="TreeGrafter"/>
</dbReference>
<keyword evidence="2" id="KW-0689">Ribosomal protein</keyword>